<keyword evidence="9" id="KW-1133">Transmembrane helix</keyword>
<feature type="domain" description="HAMP" evidence="11">
    <location>
        <begin position="123"/>
        <end position="179"/>
    </location>
</feature>
<feature type="domain" description="Histidine kinase" evidence="10">
    <location>
        <begin position="194"/>
        <end position="415"/>
    </location>
</feature>
<organism evidence="12 13">
    <name type="scientific">Dictyobacter arantiisoli</name>
    <dbReference type="NCBI Taxonomy" id="2014874"/>
    <lineage>
        <taxon>Bacteria</taxon>
        <taxon>Bacillati</taxon>
        <taxon>Chloroflexota</taxon>
        <taxon>Ktedonobacteria</taxon>
        <taxon>Ktedonobacterales</taxon>
        <taxon>Dictyobacteraceae</taxon>
        <taxon>Dictyobacter</taxon>
    </lineage>
</organism>
<keyword evidence="6" id="KW-0418">Kinase</keyword>
<dbReference type="GO" id="GO:0016020">
    <property type="term" value="C:membrane"/>
    <property type="evidence" value="ECO:0007669"/>
    <property type="project" value="UniProtKB-SubCell"/>
</dbReference>
<evidence type="ECO:0000256" key="3">
    <source>
        <dbReference type="ARBA" id="ARBA00012438"/>
    </source>
</evidence>
<dbReference type="Pfam" id="PF02518">
    <property type="entry name" value="HATPase_c"/>
    <property type="match status" value="1"/>
</dbReference>
<keyword evidence="7" id="KW-0902">Two-component regulatory system</keyword>
<keyword evidence="5" id="KW-0808">Transferase</keyword>
<dbReference type="InterPro" id="IPR036890">
    <property type="entry name" value="HATPase_C_sf"/>
</dbReference>
<evidence type="ECO:0000256" key="2">
    <source>
        <dbReference type="ARBA" id="ARBA00004370"/>
    </source>
</evidence>
<keyword evidence="4" id="KW-0597">Phosphoprotein</keyword>
<dbReference type="CDD" id="cd06225">
    <property type="entry name" value="HAMP"/>
    <property type="match status" value="1"/>
</dbReference>
<dbReference type="Gene3D" id="6.10.340.10">
    <property type="match status" value="1"/>
</dbReference>
<keyword evidence="13" id="KW-1185">Reference proteome</keyword>
<dbReference type="EC" id="2.7.13.3" evidence="3"/>
<dbReference type="InterPro" id="IPR050736">
    <property type="entry name" value="Sensor_HK_Regulatory"/>
</dbReference>
<evidence type="ECO:0000259" key="10">
    <source>
        <dbReference type="PROSITE" id="PS50109"/>
    </source>
</evidence>
<comment type="catalytic activity">
    <reaction evidence="1">
        <text>ATP + protein L-histidine = ADP + protein N-phospho-L-histidine.</text>
        <dbReference type="EC" id="2.7.13.3"/>
    </reaction>
</comment>
<dbReference type="RefSeq" id="WP_149401965.1">
    <property type="nucleotide sequence ID" value="NZ_BIXY01000034.1"/>
</dbReference>
<dbReference type="Proteomes" id="UP000322530">
    <property type="component" value="Unassembled WGS sequence"/>
</dbReference>
<feature type="transmembrane region" description="Helical" evidence="9">
    <location>
        <begin position="75"/>
        <end position="94"/>
    </location>
</feature>
<dbReference type="InterPro" id="IPR005467">
    <property type="entry name" value="His_kinase_dom"/>
</dbReference>
<dbReference type="PANTHER" id="PTHR43711:SF1">
    <property type="entry name" value="HISTIDINE KINASE 1"/>
    <property type="match status" value="1"/>
</dbReference>
<dbReference type="FunFam" id="1.10.287.130:FF:000001">
    <property type="entry name" value="Two-component sensor histidine kinase"/>
    <property type="match status" value="1"/>
</dbReference>
<dbReference type="InterPro" id="IPR003594">
    <property type="entry name" value="HATPase_dom"/>
</dbReference>
<sequence>MSEQKAIRSQKQLAMRLSRADTQRLASSENLYLLGPSRGEEITQPLHMPFSQLGGNNHPDTPAWLRPFMSLRTQLTFAYSLLLILMLAFSYLLLDQQNSSTYMMLAVLALILVGSALAFVMTTLLLRPLSRMTDAAQAIAMGDLAQRTRLPLRLPPQDEIDRLAGSLNAMVSRLETAEEAQRASQDRFHQFFSDASHQLRTPLTSIRGFTELLLRGNARDDPETAQHMLRRMKNESERMTLLINDLLTLARLDDTHPMKLQYIDVVDLAVESVEQTRSRANDERPIRLHLASQDKLGVQADRECVKQLLFILLDNALKYGRPGPDGQITLKLDKIQGQVAISVTDNGDGIASDDLEHIFEAFYRGRHRSSSTSTVIGTGLGLTIASSIVRAHNGAITACSEPGNTEFKVLMPCAD</sequence>
<evidence type="ECO:0000313" key="12">
    <source>
        <dbReference type="EMBL" id="GCF09006.1"/>
    </source>
</evidence>
<dbReference type="SUPFAM" id="SSF55874">
    <property type="entry name" value="ATPase domain of HSP90 chaperone/DNA topoisomerase II/histidine kinase"/>
    <property type="match status" value="1"/>
</dbReference>
<comment type="subcellular location">
    <subcellularLocation>
        <location evidence="2">Membrane</location>
    </subcellularLocation>
</comment>
<dbReference type="EMBL" id="BIXY01000034">
    <property type="protein sequence ID" value="GCF09006.1"/>
    <property type="molecule type" value="Genomic_DNA"/>
</dbReference>
<dbReference type="AlphaFoldDB" id="A0A5A5TCX3"/>
<evidence type="ECO:0000256" key="5">
    <source>
        <dbReference type="ARBA" id="ARBA00022679"/>
    </source>
</evidence>
<dbReference type="CDD" id="cd00082">
    <property type="entry name" value="HisKA"/>
    <property type="match status" value="1"/>
</dbReference>
<dbReference type="SMART" id="SM00304">
    <property type="entry name" value="HAMP"/>
    <property type="match status" value="1"/>
</dbReference>
<dbReference type="CDD" id="cd00075">
    <property type="entry name" value="HATPase"/>
    <property type="match status" value="1"/>
</dbReference>
<dbReference type="Gene3D" id="3.30.565.10">
    <property type="entry name" value="Histidine kinase-like ATPase, C-terminal domain"/>
    <property type="match status" value="1"/>
</dbReference>
<gene>
    <name evidence="12" type="ORF">KDI_25700</name>
</gene>
<dbReference type="InterPro" id="IPR004358">
    <property type="entry name" value="Sig_transdc_His_kin-like_C"/>
</dbReference>
<dbReference type="GO" id="GO:0000155">
    <property type="term" value="F:phosphorelay sensor kinase activity"/>
    <property type="evidence" value="ECO:0007669"/>
    <property type="project" value="InterPro"/>
</dbReference>
<dbReference type="SUPFAM" id="SSF47384">
    <property type="entry name" value="Homodimeric domain of signal transducing histidine kinase"/>
    <property type="match status" value="1"/>
</dbReference>
<evidence type="ECO:0000256" key="8">
    <source>
        <dbReference type="ARBA" id="ARBA00023136"/>
    </source>
</evidence>
<dbReference type="SUPFAM" id="SSF158472">
    <property type="entry name" value="HAMP domain-like"/>
    <property type="match status" value="1"/>
</dbReference>
<dbReference type="PRINTS" id="PR00344">
    <property type="entry name" value="BCTRLSENSOR"/>
</dbReference>
<protein>
    <recommendedName>
        <fullName evidence="3">histidine kinase</fullName>
        <ecNumber evidence="3">2.7.13.3</ecNumber>
    </recommendedName>
</protein>
<dbReference type="Gene3D" id="1.10.287.130">
    <property type="match status" value="1"/>
</dbReference>
<evidence type="ECO:0000256" key="7">
    <source>
        <dbReference type="ARBA" id="ARBA00023012"/>
    </source>
</evidence>
<keyword evidence="9" id="KW-0812">Transmembrane</keyword>
<dbReference type="SMART" id="SM00387">
    <property type="entry name" value="HATPase_c"/>
    <property type="match status" value="1"/>
</dbReference>
<evidence type="ECO:0000259" key="11">
    <source>
        <dbReference type="PROSITE" id="PS50885"/>
    </source>
</evidence>
<feature type="transmembrane region" description="Helical" evidence="9">
    <location>
        <begin position="100"/>
        <end position="126"/>
    </location>
</feature>
<dbReference type="Pfam" id="PF00672">
    <property type="entry name" value="HAMP"/>
    <property type="match status" value="1"/>
</dbReference>
<dbReference type="PANTHER" id="PTHR43711">
    <property type="entry name" value="TWO-COMPONENT HISTIDINE KINASE"/>
    <property type="match status" value="1"/>
</dbReference>
<evidence type="ECO:0000256" key="9">
    <source>
        <dbReference type="SAM" id="Phobius"/>
    </source>
</evidence>
<name>A0A5A5TCX3_9CHLR</name>
<proteinExistence type="predicted"/>
<dbReference type="FunFam" id="3.30.565.10:FF:000006">
    <property type="entry name" value="Sensor histidine kinase WalK"/>
    <property type="match status" value="1"/>
</dbReference>
<dbReference type="InterPro" id="IPR036097">
    <property type="entry name" value="HisK_dim/P_sf"/>
</dbReference>
<evidence type="ECO:0000313" key="13">
    <source>
        <dbReference type="Proteomes" id="UP000322530"/>
    </source>
</evidence>
<dbReference type="SMART" id="SM00388">
    <property type="entry name" value="HisKA"/>
    <property type="match status" value="1"/>
</dbReference>
<evidence type="ECO:0000256" key="1">
    <source>
        <dbReference type="ARBA" id="ARBA00000085"/>
    </source>
</evidence>
<dbReference type="PROSITE" id="PS50885">
    <property type="entry name" value="HAMP"/>
    <property type="match status" value="1"/>
</dbReference>
<evidence type="ECO:0000256" key="4">
    <source>
        <dbReference type="ARBA" id="ARBA00022553"/>
    </source>
</evidence>
<evidence type="ECO:0000256" key="6">
    <source>
        <dbReference type="ARBA" id="ARBA00022777"/>
    </source>
</evidence>
<reference evidence="12 13" key="1">
    <citation type="submission" date="2019-01" db="EMBL/GenBank/DDBJ databases">
        <title>Draft genome sequence of Dictyobacter sp. Uno17.</title>
        <authorList>
            <person name="Wang C.M."/>
            <person name="Zheng Y."/>
            <person name="Sakai Y."/>
            <person name="Abe K."/>
            <person name="Yokota A."/>
            <person name="Yabe S."/>
        </authorList>
    </citation>
    <scope>NUCLEOTIDE SEQUENCE [LARGE SCALE GENOMIC DNA]</scope>
    <source>
        <strain evidence="12 13">Uno17</strain>
    </source>
</reference>
<dbReference type="OrthoDB" id="9786919at2"/>
<accession>A0A5A5TCX3</accession>
<keyword evidence="8 9" id="KW-0472">Membrane</keyword>
<dbReference type="Pfam" id="PF00512">
    <property type="entry name" value="HisKA"/>
    <property type="match status" value="1"/>
</dbReference>
<dbReference type="PROSITE" id="PS50109">
    <property type="entry name" value="HIS_KIN"/>
    <property type="match status" value="1"/>
</dbReference>
<dbReference type="InterPro" id="IPR003661">
    <property type="entry name" value="HisK_dim/P_dom"/>
</dbReference>
<comment type="caution">
    <text evidence="12">The sequence shown here is derived from an EMBL/GenBank/DDBJ whole genome shotgun (WGS) entry which is preliminary data.</text>
</comment>
<dbReference type="InterPro" id="IPR003660">
    <property type="entry name" value="HAMP_dom"/>
</dbReference>